<name>C7LSZ2_DESBD</name>
<dbReference type="Proteomes" id="UP000002216">
    <property type="component" value="Chromosome"/>
</dbReference>
<evidence type="ECO:0000313" key="2">
    <source>
        <dbReference type="Proteomes" id="UP000002216"/>
    </source>
</evidence>
<dbReference type="AlphaFoldDB" id="C7LSZ2"/>
<gene>
    <name evidence="1" type="ordered locus">Dbac_2665</name>
</gene>
<accession>C7LSZ2</accession>
<reference evidence="1 2" key="1">
    <citation type="journal article" date="2009" name="Stand. Genomic Sci.">
        <title>Complete genome sequence of Desulfomicrobium baculatum type strain (X).</title>
        <authorList>
            <person name="Copeland A."/>
            <person name="Spring S."/>
            <person name="Goker M."/>
            <person name="Schneider S."/>
            <person name="Lapidus A."/>
            <person name="Del Rio T.G."/>
            <person name="Tice H."/>
            <person name="Cheng J.F."/>
            <person name="Chen F."/>
            <person name="Nolan M."/>
            <person name="Bruce D."/>
            <person name="Goodwin L."/>
            <person name="Pitluck S."/>
            <person name="Ivanova N."/>
            <person name="Mavrommatis K."/>
            <person name="Ovchinnikova G."/>
            <person name="Pati A."/>
            <person name="Chen A."/>
            <person name="Palaniappan K."/>
            <person name="Land M."/>
            <person name="Hauser L."/>
            <person name="Chang Y.J."/>
            <person name="Jeffries C.C."/>
            <person name="Meincke L."/>
            <person name="Sims D."/>
            <person name="Brettin T."/>
            <person name="Detter J.C."/>
            <person name="Han C."/>
            <person name="Chain P."/>
            <person name="Bristow J."/>
            <person name="Eisen J.A."/>
            <person name="Markowitz V."/>
            <person name="Hugenholtz P."/>
            <person name="Kyrpides N.C."/>
            <person name="Klenk H.P."/>
            <person name="Lucas S."/>
        </authorList>
    </citation>
    <scope>NUCLEOTIDE SEQUENCE [LARGE SCALE GENOMIC DNA]</scope>
    <source>
        <strain evidence="2">DSM 4028 / VKM B-1378 / X</strain>
    </source>
</reference>
<organism evidence="1 2">
    <name type="scientific">Desulfomicrobium baculatum (strain DSM 4028 / VKM B-1378 / X)</name>
    <name type="common">Desulfovibrio baculatus</name>
    <dbReference type="NCBI Taxonomy" id="525897"/>
    <lineage>
        <taxon>Bacteria</taxon>
        <taxon>Pseudomonadati</taxon>
        <taxon>Thermodesulfobacteriota</taxon>
        <taxon>Desulfovibrionia</taxon>
        <taxon>Desulfovibrionales</taxon>
        <taxon>Desulfomicrobiaceae</taxon>
        <taxon>Desulfomicrobium</taxon>
    </lineage>
</organism>
<dbReference type="OrthoDB" id="128480at2"/>
<evidence type="ECO:0000313" key="1">
    <source>
        <dbReference type="EMBL" id="ACU90742.1"/>
    </source>
</evidence>
<dbReference type="eggNOG" id="COG0564">
    <property type="taxonomic scope" value="Bacteria"/>
</dbReference>
<keyword evidence="2" id="KW-1185">Reference proteome</keyword>
<dbReference type="KEGG" id="dba:Dbac_2665"/>
<protein>
    <submittedName>
        <fullName evidence="1">Uncharacterized protein</fullName>
    </submittedName>
</protein>
<dbReference type="STRING" id="525897.Dbac_2665"/>
<sequence length="251" mass="27832">MEYSALDCAGFCRDCGREHVLPSAPAVPHALELMGQLERHGHIGLGIKTEDSRLFLDYLYGPARGQMFGVLLYADKAGKQGVLKAFSGQYNGIWEVPGWVPPILEPAEFARTIERDEPRIKDLTRRMQGLGVDDPSRLAMLAQRRELSRNLMDRIFGLYRLTNFHGRARALADVFMGTSMPTGTGECCAPKLLHHAALHGLTPLGLAEFFVGRENRSATRRHGQFFAPCAEKCRPILGFLLCGLSAKTHGR</sequence>
<proteinExistence type="predicted"/>
<dbReference type="EMBL" id="CP001629">
    <property type="protein sequence ID" value="ACU90742.1"/>
    <property type="molecule type" value="Genomic_DNA"/>
</dbReference>
<dbReference type="HOGENOM" id="CLU_055349_0_0_7"/>
<dbReference type="RefSeq" id="WP_015774831.1">
    <property type="nucleotide sequence ID" value="NC_013173.1"/>
</dbReference>